<dbReference type="AlphaFoldDB" id="A0A3L8PN19"/>
<dbReference type="PROSITE" id="PS50977">
    <property type="entry name" value="HTH_TETR_2"/>
    <property type="match status" value="1"/>
</dbReference>
<organism evidence="4 5">
    <name type="scientific">Aeromicrobium phragmitis</name>
    <dbReference type="NCBI Taxonomy" id="2478914"/>
    <lineage>
        <taxon>Bacteria</taxon>
        <taxon>Bacillati</taxon>
        <taxon>Actinomycetota</taxon>
        <taxon>Actinomycetes</taxon>
        <taxon>Propionibacteriales</taxon>
        <taxon>Nocardioidaceae</taxon>
        <taxon>Aeromicrobium</taxon>
    </lineage>
</organism>
<dbReference type="PANTHER" id="PTHR30055:SF226">
    <property type="entry name" value="HTH-TYPE TRANSCRIPTIONAL REGULATOR PKSA"/>
    <property type="match status" value="1"/>
</dbReference>
<keyword evidence="5" id="KW-1185">Reference proteome</keyword>
<evidence type="ECO:0000256" key="1">
    <source>
        <dbReference type="ARBA" id="ARBA00023125"/>
    </source>
</evidence>
<name>A0A3L8PN19_9ACTN</name>
<gene>
    <name evidence="4" type="ORF">D9V41_06405</name>
</gene>
<dbReference type="SUPFAM" id="SSF46689">
    <property type="entry name" value="Homeodomain-like"/>
    <property type="match status" value="1"/>
</dbReference>
<evidence type="ECO:0000313" key="4">
    <source>
        <dbReference type="EMBL" id="RLV56690.1"/>
    </source>
</evidence>
<dbReference type="GO" id="GO:0003700">
    <property type="term" value="F:DNA-binding transcription factor activity"/>
    <property type="evidence" value="ECO:0007669"/>
    <property type="project" value="TreeGrafter"/>
</dbReference>
<dbReference type="SUPFAM" id="SSF48498">
    <property type="entry name" value="Tetracyclin repressor-like, C-terminal domain"/>
    <property type="match status" value="1"/>
</dbReference>
<dbReference type="InterPro" id="IPR001647">
    <property type="entry name" value="HTH_TetR"/>
</dbReference>
<feature type="DNA-binding region" description="H-T-H motif" evidence="2">
    <location>
        <begin position="15"/>
        <end position="34"/>
    </location>
</feature>
<dbReference type="Proteomes" id="UP000282515">
    <property type="component" value="Unassembled WGS sequence"/>
</dbReference>
<dbReference type="PANTHER" id="PTHR30055">
    <property type="entry name" value="HTH-TYPE TRANSCRIPTIONAL REGULATOR RUTR"/>
    <property type="match status" value="1"/>
</dbReference>
<evidence type="ECO:0000256" key="2">
    <source>
        <dbReference type="PROSITE-ProRule" id="PRU00335"/>
    </source>
</evidence>
<keyword evidence="1 2" id="KW-0238">DNA-binding</keyword>
<dbReference type="InterPro" id="IPR050109">
    <property type="entry name" value="HTH-type_TetR-like_transc_reg"/>
</dbReference>
<protein>
    <submittedName>
        <fullName evidence="4">TetR/AcrR family transcriptional regulator</fullName>
    </submittedName>
</protein>
<accession>A0A3L8PN19</accession>
<dbReference type="EMBL" id="RDBF01000003">
    <property type="protein sequence ID" value="RLV56690.1"/>
    <property type="molecule type" value="Genomic_DNA"/>
</dbReference>
<evidence type="ECO:0000313" key="5">
    <source>
        <dbReference type="Proteomes" id="UP000282515"/>
    </source>
</evidence>
<comment type="caution">
    <text evidence="4">The sequence shown here is derived from an EMBL/GenBank/DDBJ whole genome shotgun (WGS) entry which is preliminary data.</text>
</comment>
<dbReference type="InterPro" id="IPR036271">
    <property type="entry name" value="Tet_transcr_reg_TetR-rel_C_sf"/>
</dbReference>
<dbReference type="Gene3D" id="1.10.357.10">
    <property type="entry name" value="Tetracycline Repressor, domain 2"/>
    <property type="match status" value="1"/>
</dbReference>
<dbReference type="GO" id="GO:0000976">
    <property type="term" value="F:transcription cis-regulatory region binding"/>
    <property type="evidence" value="ECO:0007669"/>
    <property type="project" value="TreeGrafter"/>
</dbReference>
<reference evidence="4 5" key="1">
    <citation type="submission" date="2018-10" db="EMBL/GenBank/DDBJ databases">
        <title>Aeromicrobium sp. 9W16Y-2 whole genome shotgun sequence.</title>
        <authorList>
            <person name="Li F."/>
        </authorList>
    </citation>
    <scope>NUCLEOTIDE SEQUENCE [LARGE SCALE GENOMIC DNA]</scope>
    <source>
        <strain evidence="4 5">9W16Y-2</strain>
    </source>
</reference>
<evidence type="ECO:0000259" key="3">
    <source>
        <dbReference type="PROSITE" id="PS50977"/>
    </source>
</evidence>
<sequence>MTLFAQQGYAATSVGAIEKAAGLAPRRGAMYRHFPSKQALLEAVLDEHVAAVRASGDLAPLVSHLPLAEQLRQMAELMLALMESTRDLSRIFEREGERVPELRERFRTGVIDEAVHQARRIISPWLDDEADAEALAVVLTGPIVNFMRNRWTFGDSPAGLTEERFLDAWCESAIATLARRGDPPILDSGASQ</sequence>
<dbReference type="InterPro" id="IPR009057">
    <property type="entry name" value="Homeodomain-like_sf"/>
</dbReference>
<dbReference type="Pfam" id="PF00440">
    <property type="entry name" value="TetR_N"/>
    <property type="match status" value="1"/>
</dbReference>
<proteinExistence type="predicted"/>
<feature type="domain" description="HTH tetR-type" evidence="3">
    <location>
        <begin position="1"/>
        <end position="52"/>
    </location>
</feature>